<name>A0A7Y9R176_9BURK</name>
<organism evidence="2 3">
    <name type="scientific">Sphaerotilus montanus</name>
    <dbReference type="NCBI Taxonomy" id="522889"/>
    <lineage>
        <taxon>Bacteria</taxon>
        <taxon>Pseudomonadati</taxon>
        <taxon>Pseudomonadota</taxon>
        <taxon>Betaproteobacteria</taxon>
        <taxon>Burkholderiales</taxon>
        <taxon>Sphaerotilaceae</taxon>
        <taxon>Sphaerotilus</taxon>
    </lineage>
</organism>
<evidence type="ECO:0008006" key="4">
    <source>
        <dbReference type="Google" id="ProtNLM"/>
    </source>
</evidence>
<reference evidence="2 3" key="1">
    <citation type="submission" date="2020-07" db="EMBL/GenBank/DDBJ databases">
        <title>Genomic Encyclopedia of Archaeal and Bacterial Type Strains, Phase II (KMG-II): from individual species to whole genera.</title>
        <authorList>
            <person name="Goeker M."/>
        </authorList>
    </citation>
    <scope>NUCLEOTIDE SEQUENCE [LARGE SCALE GENOMIC DNA]</scope>
    <source>
        <strain evidence="2 3">DSM 21226</strain>
    </source>
</reference>
<feature type="region of interest" description="Disordered" evidence="1">
    <location>
        <begin position="134"/>
        <end position="154"/>
    </location>
</feature>
<accession>A0A7Y9R176</accession>
<evidence type="ECO:0000256" key="1">
    <source>
        <dbReference type="SAM" id="MobiDB-lite"/>
    </source>
</evidence>
<comment type="caution">
    <text evidence="2">The sequence shown here is derived from an EMBL/GenBank/DDBJ whole genome shotgun (WGS) entry which is preliminary data.</text>
</comment>
<dbReference type="Proteomes" id="UP000518288">
    <property type="component" value="Unassembled WGS sequence"/>
</dbReference>
<evidence type="ECO:0000313" key="2">
    <source>
        <dbReference type="EMBL" id="NYG35331.1"/>
    </source>
</evidence>
<proteinExistence type="predicted"/>
<dbReference type="AlphaFoldDB" id="A0A7Y9R176"/>
<sequence length="192" mass="21125">MARQTKTPDSNEPSTAGAGSDASSELTQDGLTGAREWWHQSLTVAQGMADWLEQTQRMNTDAARAWAESLAKADREVRQAEDLAALMAVPANLVNQQLDLALRRFNDQSKRLIETELEWADQTRERTLALGQTWMAGRPDGNGATSRHSGNGAALPAAEALKRTQDAWSDMWQRWIDGMNTGMKQQAASASR</sequence>
<gene>
    <name evidence="2" type="ORF">BDD16_004317</name>
</gene>
<protein>
    <recommendedName>
        <fullName evidence="4">Phasin domain-containing protein</fullName>
    </recommendedName>
</protein>
<feature type="compositionally biased region" description="Polar residues" evidence="1">
    <location>
        <begin position="1"/>
        <end position="14"/>
    </location>
</feature>
<feature type="region of interest" description="Disordered" evidence="1">
    <location>
        <begin position="1"/>
        <end position="27"/>
    </location>
</feature>
<dbReference type="RefSeq" id="WP_179635867.1">
    <property type="nucleotide sequence ID" value="NZ_JACCFH010000001.1"/>
</dbReference>
<dbReference type="EMBL" id="JACCFH010000001">
    <property type="protein sequence ID" value="NYG35331.1"/>
    <property type="molecule type" value="Genomic_DNA"/>
</dbReference>
<evidence type="ECO:0000313" key="3">
    <source>
        <dbReference type="Proteomes" id="UP000518288"/>
    </source>
</evidence>
<keyword evidence="3" id="KW-1185">Reference proteome</keyword>